<dbReference type="PANTHER" id="PTHR43364:SF5">
    <property type="entry name" value="REDUCTASE"/>
    <property type="match status" value="1"/>
</dbReference>
<dbReference type="InterPro" id="IPR023210">
    <property type="entry name" value="NADP_OxRdtase_dom"/>
</dbReference>
<evidence type="ECO:0000313" key="2">
    <source>
        <dbReference type="EMBL" id="MFD1464712.1"/>
    </source>
</evidence>
<dbReference type="InterPro" id="IPR036812">
    <property type="entry name" value="NAD(P)_OxRdtase_dom_sf"/>
</dbReference>
<dbReference type="CDD" id="cd19087">
    <property type="entry name" value="AKR_AKR12A1_B1_C1"/>
    <property type="match status" value="1"/>
</dbReference>
<feature type="domain" description="NADP-dependent oxidoreductase" evidence="1">
    <location>
        <begin position="15"/>
        <end position="314"/>
    </location>
</feature>
<dbReference type="RefSeq" id="WP_125578849.1">
    <property type="nucleotide sequence ID" value="NZ_JBHTOF010000015.1"/>
</dbReference>
<proteinExistence type="predicted"/>
<dbReference type="InterPro" id="IPR050523">
    <property type="entry name" value="AKR_Detox_Biosynth"/>
</dbReference>
<dbReference type="Pfam" id="PF00248">
    <property type="entry name" value="Aldo_ket_red"/>
    <property type="match status" value="1"/>
</dbReference>
<reference evidence="3" key="1">
    <citation type="journal article" date="2019" name="Int. J. Syst. Evol. Microbiol.">
        <title>The Global Catalogue of Microorganisms (GCM) 10K type strain sequencing project: providing services to taxonomists for standard genome sequencing and annotation.</title>
        <authorList>
            <consortium name="The Broad Institute Genomics Platform"/>
            <consortium name="The Broad Institute Genome Sequencing Center for Infectious Disease"/>
            <person name="Wu L."/>
            <person name="Ma J."/>
        </authorList>
    </citation>
    <scope>NUCLEOTIDE SEQUENCE [LARGE SCALE GENOMIC DNA]</scope>
    <source>
        <strain evidence="3">CCM 8951</strain>
    </source>
</reference>
<dbReference type="SUPFAM" id="SSF51430">
    <property type="entry name" value="NAD(P)-linked oxidoreductase"/>
    <property type="match status" value="1"/>
</dbReference>
<accession>A0ABW4DL49</accession>
<organism evidence="2 3">
    <name type="scientific">Lapidilactobacillus mulanensis</name>
    <dbReference type="NCBI Taxonomy" id="2485999"/>
    <lineage>
        <taxon>Bacteria</taxon>
        <taxon>Bacillati</taxon>
        <taxon>Bacillota</taxon>
        <taxon>Bacilli</taxon>
        <taxon>Lactobacillales</taxon>
        <taxon>Lactobacillaceae</taxon>
        <taxon>Lapidilactobacillus</taxon>
    </lineage>
</organism>
<comment type="caution">
    <text evidence="2">The sequence shown here is derived from an EMBL/GenBank/DDBJ whole genome shotgun (WGS) entry which is preliminary data.</text>
</comment>
<evidence type="ECO:0000259" key="1">
    <source>
        <dbReference type="Pfam" id="PF00248"/>
    </source>
</evidence>
<protein>
    <submittedName>
        <fullName evidence="2">Aldo/keto reductase</fullName>
    </submittedName>
</protein>
<dbReference type="Gene3D" id="3.20.20.100">
    <property type="entry name" value="NADP-dependent oxidoreductase domain"/>
    <property type="match status" value="1"/>
</dbReference>
<sequence length="328" mass="36467">MEYTNLGRTGLKVSRLCLGTMNFGPRTDEQEAFAIMDHALDAGINFFDTADVYGGAAHHGRKEEIIGRWFAQGNGRREKVVLATKVYSDMKDPLDGPNSERGISAYKIYRHLEGSLRRLQTDHVELYQMHHIDPTIDWDEIYGAFENVIAQGKVYYVGSSNFGARYLAYAKAAADKRHFLGLVSEQHKYSLLCRLPELEVLPAAQELGMGVTVWSPLDGGLLAEHALDPTGKVGRRVEQADSLDKREQTQLQCYADLCQEIGEKQSDVALAWILQNPAITAPIIGPRTLEQLESTLHVLDIKLTPDVLEKLDEIFPGPGGAAPQAYAW</sequence>
<dbReference type="PANTHER" id="PTHR43364">
    <property type="entry name" value="NADH-SPECIFIC METHYLGLYOXAL REDUCTASE-RELATED"/>
    <property type="match status" value="1"/>
</dbReference>
<evidence type="ECO:0000313" key="3">
    <source>
        <dbReference type="Proteomes" id="UP001597244"/>
    </source>
</evidence>
<keyword evidence="3" id="KW-1185">Reference proteome</keyword>
<gene>
    <name evidence="2" type="ORF">ACFQ4L_01215</name>
</gene>
<dbReference type="EMBL" id="JBHTOF010000015">
    <property type="protein sequence ID" value="MFD1464712.1"/>
    <property type="molecule type" value="Genomic_DNA"/>
</dbReference>
<name>A0ABW4DL49_9LACO</name>
<dbReference type="Proteomes" id="UP001597244">
    <property type="component" value="Unassembled WGS sequence"/>
</dbReference>